<evidence type="ECO:0000256" key="6">
    <source>
        <dbReference type="ARBA" id="ARBA00023014"/>
    </source>
</evidence>
<dbReference type="EMBL" id="LR130778">
    <property type="protein sequence ID" value="VDN48231.1"/>
    <property type="molecule type" value="Genomic_DNA"/>
</dbReference>
<dbReference type="Gene3D" id="3.80.30.20">
    <property type="entry name" value="tm_1862 like domain"/>
    <property type="match status" value="1"/>
</dbReference>
<dbReference type="GO" id="GO:0046872">
    <property type="term" value="F:metal ion binding"/>
    <property type="evidence" value="ECO:0007669"/>
    <property type="project" value="UniProtKB-KW"/>
</dbReference>
<dbReference type="InterPro" id="IPR039661">
    <property type="entry name" value="ELP3"/>
</dbReference>
<dbReference type="InterPro" id="IPR007197">
    <property type="entry name" value="rSAM"/>
</dbReference>
<keyword evidence="4" id="KW-0479">Metal-binding</keyword>
<evidence type="ECO:0000256" key="4">
    <source>
        <dbReference type="ARBA" id="ARBA00022723"/>
    </source>
</evidence>
<gene>
    <name evidence="8" type="ORF">PATL70BA_2338</name>
</gene>
<dbReference type="GO" id="GO:0003824">
    <property type="term" value="F:catalytic activity"/>
    <property type="evidence" value="ECO:0007669"/>
    <property type="project" value="InterPro"/>
</dbReference>
<dbReference type="SUPFAM" id="SSF102114">
    <property type="entry name" value="Radical SAM enzymes"/>
    <property type="match status" value="1"/>
</dbReference>
<feature type="domain" description="Radical SAM core" evidence="7">
    <location>
        <begin position="1"/>
        <end position="234"/>
    </location>
</feature>
<proteinExistence type="predicted"/>
<evidence type="ECO:0000313" key="9">
    <source>
        <dbReference type="Proteomes" id="UP000279029"/>
    </source>
</evidence>
<dbReference type="Pfam" id="PF16199">
    <property type="entry name" value="Radical_SAM_C"/>
    <property type="match status" value="1"/>
</dbReference>
<dbReference type="PROSITE" id="PS51918">
    <property type="entry name" value="RADICAL_SAM"/>
    <property type="match status" value="1"/>
</dbReference>
<dbReference type="GO" id="GO:0002926">
    <property type="term" value="P:tRNA wobble base 5-methoxycarbonylmethyl-2-thiouridinylation"/>
    <property type="evidence" value="ECO:0007669"/>
    <property type="project" value="TreeGrafter"/>
</dbReference>
<dbReference type="InterPro" id="IPR006638">
    <property type="entry name" value="Elp3/MiaA/NifB-like_rSAM"/>
</dbReference>
<organism evidence="8 9">
    <name type="scientific">Petrocella atlantisensis</name>
    <dbReference type="NCBI Taxonomy" id="2173034"/>
    <lineage>
        <taxon>Bacteria</taxon>
        <taxon>Bacillati</taxon>
        <taxon>Bacillota</taxon>
        <taxon>Clostridia</taxon>
        <taxon>Lachnospirales</taxon>
        <taxon>Vallitaleaceae</taxon>
        <taxon>Petrocella</taxon>
    </lineage>
</organism>
<dbReference type="PANTHER" id="PTHR11135">
    <property type="entry name" value="HISTONE ACETYLTRANSFERASE-RELATED"/>
    <property type="match status" value="1"/>
</dbReference>
<dbReference type="RefSeq" id="WP_125137399.1">
    <property type="nucleotide sequence ID" value="NZ_LR130778.1"/>
</dbReference>
<dbReference type="SFLD" id="SFLDG01082">
    <property type="entry name" value="B12-binding_domain_containing"/>
    <property type="match status" value="1"/>
</dbReference>
<sequence>MKKHMNIPIFVPHNGCPHDCIFCNQKKISGYKNSFNERQIRDEIEAYLSTAKGVPHIEIAFFGGSFTGIPIEEQKSYLTLATEYIHKYNLDGIRLSTRPDMITKEILDFLSHYPVIGIELGVQSMSDEVLQASKRGHSSYDVIKACKLIRSYPFDLGLQMMLGLPKDTVARSLSTADQIINLDPDMVRIYPTLVIKDTPLETLYHQGLYTPWNLETTINLCLDILPRFEAAGIKVLRVGLQTTPEIQLGQDVVAGPFHPALKQLIDEKRLLNYILDFVVDINEPIYVEANHKLYQALVGHKKGHLPIWSGHDPIIHIRQNPDLPIHVIKIGNTYHSSYRPENLHQTR</sequence>
<dbReference type="PANTHER" id="PTHR11135:SF0">
    <property type="entry name" value="ELONGATOR COMPLEX PROTEIN 3"/>
    <property type="match status" value="1"/>
</dbReference>
<dbReference type="GO" id="GO:0051539">
    <property type="term" value="F:4 iron, 4 sulfur cluster binding"/>
    <property type="evidence" value="ECO:0007669"/>
    <property type="project" value="UniProtKB-KW"/>
</dbReference>
<dbReference type="GO" id="GO:0005737">
    <property type="term" value="C:cytoplasm"/>
    <property type="evidence" value="ECO:0007669"/>
    <property type="project" value="TreeGrafter"/>
</dbReference>
<keyword evidence="2" id="KW-0004">4Fe-4S</keyword>
<dbReference type="CDD" id="cd01335">
    <property type="entry name" value="Radical_SAM"/>
    <property type="match status" value="1"/>
</dbReference>
<evidence type="ECO:0000256" key="1">
    <source>
        <dbReference type="ARBA" id="ARBA00001966"/>
    </source>
</evidence>
<evidence type="ECO:0000313" key="8">
    <source>
        <dbReference type="EMBL" id="VDN48231.1"/>
    </source>
</evidence>
<dbReference type="SFLD" id="SFLDG01086">
    <property type="entry name" value="elongater_protein-like"/>
    <property type="match status" value="1"/>
</dbReference>
<reference evidence="8 9" key="1">
    <citation type="submission" date="2018-09" db="EMBL/GenBank/DDBJ databases">
        <authorList>
            <person name="Postec A."/>
        </authorList>
    </citation>
    <scope>NUCLEOTIDE SEQUENCE [LARGE SCALE GENOMIC DNA]</scope>
    <source>
        <strain evidence="8">70B-A</strain>
    </source>
</reference>
<evidence type="ECO:0000256" key="2">
    <source>
        <dbReference type="ARBA" id="ARBA00022485"/>
    </source>
</evidence>
<keyword evidence="3" id="KW-0949">S-adenosyl-L-methionine</keyword>
<keyword evidence="9" id="KW-1185">Reference proteome</keyword>
<dbReference type="InterPro" id="IPR023404">
    <property type="entry name" value="rSAM_horseshoe"/>
</dbReference>
<name>A0A3P7PYK5_9FIRM</name>
<comment type="cofactor">
    <cofactor evidence="1">
        <name>[4Fe-4S] cluster</name>
        <dbReference type="ChEBI" id="CHEBI:49883"/>
    </cofactor>
</comment>
<dbReference type="OrthoDB" id="9815044at2"/>
<dbReference type="Proteomes" id="UP000279029">
    <property type="component" value="Chromosome"/>
</dbReference>
<dbReference type="InterPro" id="IPR058240">
    <property type="entry name" value="rSAM_sf"/>
</dbReference>
<evidence type="ECO:0000259" key="7">
    <source>
        <dbReference type="PROSITE" id="PS51918"/>
    </source>
</evidence>
<keyword evidence="6" id="KW-0411">Iron-sulfur</keyword>
<dbReference type="SMART" id="SM00729">
    <property type="entry name" value="Elp3"/>
    <property type="match status" value="1"/>
</dbReference>
<dbReference type="Pfam" id="PF04055">
    <property type="entry name" value="Radical_SAM"/>
    <property type="match status" value="1"/>
</dbReference>
<dbReference type="InterPro" id="IPR032432">
    <property type="entry name" value="Radical_SAM_C"/>
</dbReference>
<evidence type="ECO:0000256" key="3">
    <source>
        <dbReference type="ARBA" id="ARBA00022691"/>
    </source>
</evidence>
<accession>A0A3P7PYK5</accession>
<dbReference type="KEGG" id="cbar:PATL70BA_2338"/>
<dbReference type="SFLD" id="SFLDS00029">
    <property type="entry name" value="Radical_SAM"/>
    <property type="match status" value="1"/>
</dbReference>
<keyword evidence="5" id="KW-0408">Iron</keyword>
<protein>
    <submittedName>
        <fullName evidence="8">Radical SAM protein</fullName>
    </submittedName>
</protein>
<dbReference type="AlphaFoldDB" id="A0A3P7PYK5"/>
<evidence type="ECO:0000256" key="5">
    <source>
        <dbReference type="ARBA" id="ARBA00023004"/>
    </source>
</evidence>